<protein>
    <submittedName>
        <fullName evidence="1">Uncharacterized protein</fullName>
    </submittedName>
</protein>
<dbReference type="InterPro" id="IPR011010">
    <property type="entry name" value="DNA_brk_join_enz"/>
</dbReference>
<accession>A0A1M7LQG9</accession>
<organism evidence="1 2">
    <name type="scientific">Actinacidiphila paucisporea</name>
    <dbReference type="NCBI Taxonomy" id="310782"/>
    <lineage>
        <taxon>Bacteria</taxon>
        <taxon>Bacillati</taxon>
        <taxon>Actinomycetota</taxon>
        <taxon>Actinomycetes</taxon>
        <taxon>Kitasatosporales</taxon>
        <taxon>Streptomycetaceae</taxon>
        <taxon>Actinacidiphila</taxon>
    </lineage>
</organism>
<dbReference type="AlphaFoldDB" id="A0A1M7LQG9"/>
<evidence type="ECO:0000313" key="2">
    <source>
        <dbReference type="Proteomes" id="UP000184111"/>
    </source>
</evidence>
<dbReference type="Gene3D" id="1.10.132.120">
    <property type="match status" value="1"/>
</dbReference>
<proteinExistence type="predicted"/>
<evidence type="ECO:0000313" key="1">
    <source>
        <dbReference type="EMBL" id="SHM79928.1"/>
    </source>
</evidence>
<dbReference type="STRING" id="310782.SAMN05216499_114120"/>
<dbReference type="EMBL" id="FRBI01000014">
    <property type="protein sequence ID" value="SHM79928.1"/>
    <property type="molecule type" value="Genomic_DNA"/>
</dbReference>
<keyword evidence="2" id="KW-1185">Reference proteome</keyword>
<gene>
    <name evidence="1" type="ORF">SAMN05216499_114120</name>
</gene>
<dbReference type="GO" id="GO:0003677">
    <property type="term" value="F:DNA binding"/>
    <property type="evidence" value="ECO:0007669"/>
    <property type="project" value="InterPro"/>
</dbReference>
<dbReference type="Proteomes" id="UP000184111">
    <property type="component" value="Unassembled WGS sequence"/>
</dbReference>
<dbReference type="SUPFAM" id="SSF56349">
    <property type="entry name" value="DNA breaking-rejoining enzymes"/>
    <property type="match status" value="1"/>
</dbReference>
<name>A0A1M7LQG9_9ACTN</name>
<reference evidence="1 2" key="1">
    <citation type="submission" date="2016-11" db="EMBL/GenBank/DDBJ databases">
        <authorList>
            <person name="Jaros S."/>
            <person name="Januszkiewicz K."/>
            <person name="Wedrychowicz H."/>
        </authorList>
    </citation>
    <scope>NUCLEOTIDE SEQUENCE [LARGE SCALE GENOMIC DNA]</scope>
    <source>
        <strain evidence="1 2">CGMCC 4.2025</strain>
    </source>
</reference>
<sequence length="63" mass="6581">MAHYLGNTPAVCRASYVNPRVVELFEQGVTVSASLDALGEDAGFGEPATQGAVEEAVLRMLTA</sequence>